<proteinExistence type="predicted"/>
<evidence type="ECO:0000313" key="2">
    <source>
        <dbReference type="Proteomes" id="UP000030669"/>
    </source>
</evidence>
<name>S7R733_GLOTA</name>
<dbReference type="RefSeq" id="XP_007871353.1">
    <property type="nucleotide sequence ID" value="XM_007873162.1"/>
</dbReference>
<dbReference type="HOGENOM" id="CLU_289354_0_0_1"/>
<dbReference type="GeneID" id="19300974"/>
<dbReference type="KEGG" id="gtr:GLOTRDRAFT_123646"/>
<accession>S7R733</accession>
<dbReference type="AlphaFoldDB" id="S7R733"/>
<evidence type="ECO:0008006" key="3">
    <source>
        <dbReference type="Google" id="ProtNLM"/>
    </source>
</evidence>
<keyword evidence="2" id="KW-1185">Reference proteome</keyword>
<evidence type="ECO:0000313" key="1">
    <source>
        <dbReference type="EMBL" id="EPQ50195.1"/>
    </source>
</evidence>
<dbReference type="Proteomes" id="UP000030669">
    <property type="component" value="Unassembled WGS sequence"/>
</dbReference>
<dbReference type="EMBL" id="KB469329">
    <property type="protein sequence ID" value="EPQ50195.1"/>
    <property type="molecule type" value="Genomic_DNA"/>
</dbReference>
<sequence>MSAVWDNIEATKAEVAEYKSAPGRARKSAVEAFFADDDEVEPGGTDDKVLAVLKRDSSHIMGLKLDMPRELWQRLERSSPIPWIFSHLNDLHVTPPSRWRGQPRIPFLAPHLRVLRSDGFEAYAIHQLVSSSLTTLVLLHAGSQRKAHVLATLRAVPNLEQLPLRVCLAEEEKGGMDAMMIANLPALRYFELCLEWEENLWLLGALRYPDTTSVIFGLSYVREWETAVLLEGVGTIINGAVLKKALRRCTIRIWGTDGLMIWFSRLPGDTNHTKREEAITLIFRCYKDDDEYGILGLLTENTSPSLAAVEHLPVQEMVVRTAASAHTWKNVLRAMPRVSDLVLIGNAAANFLVDIGPALWTHAAVADTSKAEDVFTQLENIALDQVTFGSANLVRSAYAYLLRFAQVLPIGREIKITVHEAVDLRDEDVRQVVLDVENLGPVLLAIEYLQLPRYEHAWKVLLWAITWVEEFRYRKSVTSPELKRSGMAHVKREWFPISSHASGDEQYMTYTLLHPLPMREGFLPMARHEDPTMPRPYGRQNHLTVVGLSQREDTHRLSPISRLPAELMVAILIGAIVDEKAASEKEGRSPHSWLKFLHVCGTWRQLIYTKSSLWTEFNATSADVTQYMLDRSGAQKAVVKGCMRGYPEERCEGILSVLQRESRRLESLDLDMHTETWRGYCLGNPEPWMLDELESLTVAMPMFWYAQAHLPFATAKLKTLESKNFDFRAIWPLMGPTLKKLVVRLDAALQTPRAVHATIRAVPNLEDLTLHVRLWRINLIDYLVTPQSITLPCLKRIELYINSEEHLRLLALLQYPITASTTFQLDCQDSLVVSALISGVSQAVNDVVARQGLHHCTMGEFNTSGIQITFARSRQEMEAGMSEQEFKLAVSGYHVDQEANIMGQLAQHLAPALALIEHLQFSRATNRNDRRAHACKVLFRAMIGVRELEAVGGKAAQFLWQILAPRSAQGTTGAGRLCPNLENVTLRWMPFGWPEEESKIDKAFRNLLSFAQCLQVGNYRTKLTIVDGINLPDEVVDRVRSIMVNLGWVGQIVVRGGWKL</sequence>
<organism evidence="1 2">
    <name type="scientific">Gloeophyllum trabeum (strain ATCC 11539 / FP-39264 / Madison 617)</name>
    <name type="common">Brown rot fungus</name>
    <dbReference type="NCBI Taxonomy" id="670483"/>
    <lineage>
        <taxon>Eukaryota</taxon>
        <taxon>Fungi</taxon>
        <taxon>Dikarya</taxon>
        <taxon>Basidiomycota</taxon>
        <taxon>Agaricomycotina</taxon>
        <taxon>Agaricomycetes</taxon>
        <taxon>Gloeophyllales</taxon>
        <taxon>Gloeophyllaceae</taxon>
        <taxon>Gloeophyllum</taxon>
    </lineage>
</organism>
<protein>
    <recommendedName>
        <fullName evidence="3">F-box domain-containing protein</fullName>
    </recommendedName>
</protein>
<gene>
    <name evidence="1" type="ORF">GLOTRDRAFT_123646</name>
</gene>
<dbReference type="OrthoDB" id="3365698at2759"/>
<reference evidence="1 2" key="1">
    <citation type="journal article" date="2012" name="Science">
        <title>The Paleozoic origin of enzymatic lignin decomposition reconstructed from 31 fungal genomes.</title>
        <authorList>
            <person name="Floudas D."/>
            <person name="Binder M."/>
            <person name="Riley R."/>
            <person name="Barry K."/>
            <person name="Blanchette R.A."/>
            <person name="Henrissat B."/>
            <person name="Martinez A.T."/>
            <person name="Otillar R."/>
            <person name="Spatafora J.W."/>
            <person name="Yadav J.S."/>
            <person name="Aerts A."/>
            <person name="Benoit I."/>
            <person name="Boyd A."/>
            <person name="Carlson A."/>
            <person name="Copeland A."/>
            <person name="Coutinho P.M."/>
            <person name="de Vries R.P."/>
            <person name="Ferreira P."/>
            <person name="Findley K."/>
            <person name="Foster B."/>
            <person name="Gaskell J."/>
            <person name="Glotzer D."/>
            <person name="Gorecki P."/>
            <person name="Heitman J."/>
            <person name="Hesse C."/>
            <person name="Hori C."/>
            <person name="Igarashi K."/>
            <person name="Jurgens J.A."/>
            <person name="Kallen N."/>
            <person name="Kersten P."/>
            <person name="Kohler A."/>
            <person name="Kuees U."/>
            <person name="Kumar T.K.A."/>
            <person name="Kuo A."/>
            <person name="LaButti K."/>
            <person name="Larrondo L.F."/>
            <person name="Lindquist E."/>
            <person name="Ling A."/>
            <person name="Lombard V."/>
            <person name="Lucas S."/>
            <person name="Lundell T."/>
            <person name="Martin R."/>
            <person name="McLaughlin D.J."/>
            <person name="Morgenstern I."/>
            <person name="Morin E."/>
            <person name="Murat C."/>
            <person name="Nagy L.G."/>
            <person name="Nolan M."/>
            <person name="Ohm R.A."/>
            <person name="Patyshakuliyeva A."/>
            <person name="Rokas A."/>
            <person name="Ruiz-Duenas F.J."/>
            <person name="Sabat G."/>
            <person name="Salamov A."/>
            <person name="Samejima M."/>
            <person name="Schmutz J."/>
            <person name="Slot J.C."/>
            <person name="St John F."/>
            <person name="Stenlid J."/>
            <person name="Sun H."/>
            <person name="Sun S."/>
            <person name="Syed K."/>
            <person name="Tsang A."/>
            <person name="Wiebenga A."/>
            <person name="Young D."/>
            <person name="Pisabarro A."/>
            <person name="Eastwood D.C."/>
            <person name="Martin F."/>
            <person name="Cullen D."/>
            <person name="Grigoriev I.V."/>
            <person name="Hibbett D.S."/>
        </authorList>
    </citation>
    <scope>NUCLEOTIDE SEQUENCE [LARGE SCALE GENOMIC DNA]</scope>
    <source>
        <strain evidence="1 2">ATCC 11539</strain>
    </source>
</reference>